<keyword evidence="3" id="KW-0808">Transferase</keyword>
<dbReference type="PANTHER" id="PTHR23028">
    <property type="entry name" value="ACETYLTRANSFERASE"/>
    <property type="match status" value="1"/>
</dbReference>
<evidence type="ECO:0000313" key="3">
    <source>
        <dbReference type="EMBL" id="KPO19613.1"/>
    </source>
</evidence>
<feature type="transmembrane region" description="Helical" evidence="1">
    <location>
        <begin position="76"/>
        <end position="97"/>
    </location>
</feature>
<feature type="transmembrane region" description="Helical" evidence="1">
    <location>
        <begin position="251"/>
        <end position="270"/>
    </location>
</feature>
<feature type="transmembrane region" description="Helical" evidence="1">
    <location>
        <begin position="337"/>
        <end position="361"/>
    </location>
</feature>
<accession>A0A0P7MUI4</accession>
<dbReference type="InterPro" id="IPR002656">
    <property type="entry name" value="Acyl_transf_3_dom"/>
</dbReference>
<keyword evidence="1" id="KW-0812">Transmembrane</keyword>
<dbReference type="AlphaFoldDB" id="A0A0P7MUI4"/>
<dbReference type="Pfam" id="PF01757">
    <property type="entry name" value="Acyl_transf_3"/>
    <property type="match status" value="1"/>
</dbReference>
<protein>
    <submittedName>
        <fullName evidence="3">Acyltransferase</fullName>
    </submittedName>
</protein>
<evidence type="ECO:0000259" key="2">
    <source>
        <dbReference type="Pfam" id="PF01757"/>
    </source>
</evidence>
<gene>
    <name evidence="3" type="ORF">ACU57_01345</name>
</gene>
<dbReference type="EMBL" id="LDYI01000017">
    <property type="protein sequence ID" value="KPO19613.1"/>
    <property type="molecule type" value="Genomic_DNA"/>
</dbReference>
<dbReference type="GO" id="GO:0000271">
    <property type="term" value="P:polysaccharide biosynthetic process"/>
    <property type="evidence" value="ECO:0007669"/>
    <property type="project" value="TreeGrafter"/>
</dbReference>
<feature type="transmembrane region" description="Helical" evidence="1">
    <location>
        <begin position="206"/>
        <end position="239"/>
    </location>
</feature>
<feature type="transmembrane region" description="Helical" evidence="1">
    <location>
        <begin position="6"/>
        <end position="25"/>
    </location>
</feature>
<feature type="transmembrane region" description="Helical" evidence="1">
    <location>
        <begin position="178"/>
        <end position="200"/>
    </location>
</feature>
<organism evidence="3 4">
    <name type="scientific">Escherichia coli</name>
    <dbReference type="NCBI Taxonomy" id="562"/>
    <lineage>
        <taxon>Bacteria</taxon>
        <taxon>Pseudomonadati</taxon>
        <taxon>Pseudomonadota</taxon>
        <taxon>Gammaproteobacteria</taxon>
        <taxon>Enterobacterales</taxon>
        <taxon>Enterobacteriaceae</taxon>
        <taxon>Escherichia</taxon>
    </lineage>
</organism>
<keyword evidence="1" id="KW-1133">Transmembrane helix</keyword>
<proteinExistence type="predicted"/>
<evidence type="ECO:0000256" key="1">
    <source>
        <dbReference type="SAM" id="Phobius"/>
    </source>
</evidence>
<dbReference type="GO" id="GO:0016020">
    <property type="term" value="C:membrane"/>
    <property type="evidence" value="ECO:0007669"/>
    <property type="project" value="TreeGrafter"/>
</dbReference>
<feature type="transmembrane region" description="Helical" evidence="1">
    <location>
        <begin position="276"/>
        <end position="299"/>
    </location>
</feature>
<dbReference type="PATRIC" id="fig|562.7813.peg.2435"/>
<sequence>MIEINSLLLITSVILMSLLAVGLFDKISPINLVEHGRNNQIDGMRGFLAIFVLIHHAAIWNGYLSSGVWEAPSSNLLANLGQVGVSFFFMITGYLFFSKIISGDQDWTRLYVSRLLRLTPMFIVSLCLIFIIVGFKSGWRMQVSTEELFVSIMKWLPFTALGMPNINDVKDSFTINAAVTWTLVYEWFFYFSLPVISALIKRKVSIYMVMISAISLFVFILFFSKIHIVSFLFGLLAFLLNKSKIVNGIAKAKVTPIIITAIMIFEMTYFKTTYAPLPLILCGITFIIIASGCDLYGILRLNITRKLGETTYSVYLLHGIFLYCLMTWIIPNNYTENTFIILVSTTAFLITFTSCLTFKLIETPFIKLTKQTTTLVKELIPTLTNNKQQSTINKQ</sequence>
<feature type="transmembrane region" description="Helical" evidence="1">
    <location>
        <begin position="118"/>
        <end position="136"/>
    </location>
</feature>
<reference evidence="3 4" key="1">
    <citation type="journal article" date="2015" name="Front. Microbiol.">
        <title>Genetic determinants of heat resistance in Escherichia coli.</title>
        <authorList>
            <person name="Mercer R.G."/>
            <person name="Zheng J."/>
            <person name="Garcia-Hernandez R."/>
            <person name="Ruan L."/>
            <person name="Ganzle M.G."/>
            <person name="McMullen L.M."/>
        </authorList>
    </citation>
    <scope>NUCLEOTIDE SEQUENCE [LARGE SCALE GENOMIC DNA]</scope>
    <source>
        <strain evidence="3 4">AW1.3</strain>
    </source>
</reference>
<dbReference type="Proteomes" id="UP000050556">
    <property type="component" value="Unassembled WGS sequence"/>
</dbReference>
<keyword evidence="1" id="KW-0472">Membrane</keyword>
<dbReference type="PANTHER" id="PTHR23028:SF53">
    <property type="entry name" value="ACYL_TRANSF_3 DOMAIN-CONTAINING PROTEIN"/>
    <property type="match status" value="1"/>
</dbReference>
<feature type="transmembrane region" description="Helical" evidence="1">
    <location>
        <begin position="311"/>
        <end position="331"/>
    </location>
</feature>
<evidence type="ECO:0000313" key="4">
    <source>
        <dbReference type="Proteomes" id="UP000050556"/>
    </source>
</evidence>
<name>A0A0P7MUI4_ECOLX</name>
<comment type="caution">
    <text evidence="3">The sequence shown here is derived from an EMBL/GenBank/DDBJ whole genome shotgun (WGS) entry which is preliminary data.</text>
</comment>
<dbReference type="InterPro" id="IPR050879">
    <property type="entry name" value="Acyltransferase_3"/>
</dbReference>
<dbReference type="GO" id="GO:0016747">
    <property type="term" value="F:acyltransferase activity, transferring groups other than amino-acyl groups"/>
    <property type="evidence" value="ECO:0007669"/>
    <property type="project" value="InterPro"/>
</dbReference>
<keyword evidence="3" id="KW-0012">Acyltransferase</keyword>
<feature type="domain" description="Acyltransferase 3" evidence="2">
    <location>
        <begin position="39"/>
        <end position="351"/>
    </location>
</feature>
<feature type="transmembrane region" description="Helical" evidence="1">
    <location>
        <begin position="46"/>
        <end position="64"/>
    </location>
</feature>